<dbReference type="PATRIC" id="fig|909613.9.peg.1380"/>
<dbReference type="InterPro" id="IPR036291">
    <property type="entry name" value="NAD(P)-bd_dom_sf"/>
</dbReference>
<keyword evidence="4" id="KW-1185">Reference proteome</keyword>
<evidence type="ECO:0000313" key="4">
    <source>
        <dbReference type="Proteomes" id="UP000019277"/>
    </source>
</evidence>
<name>W7ISP3_9PSEU</name>
<proteinExistence type="predicted"/>
<evidence type="ECO:0000256" key="1">
    <source>
        <dbReference type="ARBA" id="ARBA00023002"/>
    </source>
</evidence>
<dbReference type="PANTHER" id="PTHR14239">
    <property type="entry name" value="DUDULIN-RELATED"/>
    <property type="match status" value="1"/>
</dbReference>
<organism evidence="3 4">
    <name type="scientific">Actinokineospora spheciospongiae</name>
    <dbReference type="NCBI Taxonomy" id="909613"/>
    <lineage>
        <taxon>Bacteria</taxon>
        <taxon>Bacillati</taxon>
        <taxon>Actinomycetota</taxon>
        <taxon>Actinomycetes</taxon>
        <taxon>Pseudonocardiales</taxon>
        <taxon>Pseudonocardiaceae</taxon>
        <taxon>Actinokineospora</taxon>
    </lineage>
</organism>
<sequence length="219" mass="22459">MKIGIIGAGNIGSALTRGLRGLGHEVRVANSRGPETLADLAAETGATAVAVGEAAEGAEVVVVTIPQKRVPDLPAGVLDAAAPGAVVVDTGNYYPKERDGLIAEIEDGVTESRWVSDHLGVPVVKAFNGIAAAHLQDKGLPAGSPDRIALPIAGDDPSAKAVVSDLIDALGFDPVDAGTLDESWRQQPGSPSYGKDFPVDKLKAALAEATPERTEQFKA</sequence>
<feature type="domain" description="Pyrroline-5-carboxylate reductase catalytic N-terminal" evidence="2">
    <location>
        <begin position="2"/>
        <end position="93"/>
    </location>
</feature>
<keyword evidence="1" id="KW-0560">Oxidoreductase</keyword>
<dbReference type="Gene3D" id="3.40.50.720">
    <property type="entry name" value="NAD(P)-binding Rossmann-like Domain"/>
    <property type="match status" value="1"/>
</dbReference>
<evidence type="ECO:0000259" key="2">
    <source>
        <dbReference type="Pfam" id="PF03807"/>
    </source>
</evidence>
<dbReference type="EMBL" id="AYXG01000048">
    <property type="protein sequence ID" value="EWC63368.1"/>
    <property type="molecule type" value="Genomic_DNA"/>
</dbReference>
<dbReference type="Proteomes" id="UP000019277">
    <property type="component" value="Unassembled WGS sequence"/>
</dbReference>
<dbReference type="GO" id="GO:0016491">
    <property type="term" value="F:oxidoreductase activity"/>
    <property type="evidence" value="ECO:0007669"/>
    <property type="project" value="UniProtKB-KW"/>
</dbReference>
<dbReference type="PANTHER" id="PTHR14239:SF10">
    <property type="entry name" value="REDUCTASE"/>
    <property type="match status" value="1"/>
</dbReference>
<protein>
    <submittedName>
        <fullName evidence="3">Putative polyketide synthase</fullName>
    </submittedName>
</protein>
<dbReference type="AlphaFoldDB" id="W7ISP3"/>
<dbReference type="Pfam" id="PF03807">
    <property type="entry name" value="F420_oxidored"/>
    <property type="match status" value="1"/>
</dbReference>
<dbReference type="eggNOG" id="COG2085">
    <property type="taxonomic scope" value="Bacteria"/>
</dbReference>
<dbReference type="InterPro" id="IPR028939">
    <property type="entry name" value="P5C_Rdtase_cat_N"/>
</dbReference>
<dbReference type="SUPFAM" id="SSF51735">
    <property type="entry name" value="NAD(P)-binding Rossmann-fold domains"/>
    <property type="match status" value="1"/>
</dbReference>
<accession>W7ISP3</accession>
<gene>
    <name evidence="3" type="ORF">UO65_1366</name>
</gene>
<dbReference type="InterPro" id="IPR051267">
    <property type="entry name" value="STEAP_metalloreductase"/>
</dbReference>
<dbReference type="STRING" id="909613.UO65_1366"/>
<dbReference type="RefSeq" id="WP_035279779.1">
    <property type="nucleotide sequence ID" value="NZ_AYXG01000048.1"/>
</dbReference>
<reference evidence="3 4" key="1">
    <citation type="journal article" date="2014" name="Genome Announc.">
        <title>Draft Genome Sequence of the Antitrypanosomally Active Sponge-Associated Bacterium Actinokineospora sp. Strain EG49.</title>
        <authorList>
            <person name="Harjes J."/>
            <person name="Ryu T."/>
            <person name="Abdelmohsen U.R."/>
            <person name="Moitinho-Silva L."/>
            <person name="Horn H."/>
            <person name="Ravasi T."/>
            <person name="Hentschel U."/>
        </authorList>
    </citation>
    <scope>NUCLEOTIDE SEQUENCE [LARGE SCALE GENOMIC DNA]</scope>
    <source>
        <strain evidence="3 4">EG49</strain>
    </source>
</reference>
<evidence type="ECO:0000313" key="3">
    <source>
        <dbReference type="EMBL" id="EWC63368.1"/>
    </source>
</evidence>
<comment type="caution">
    <text evidence="3">The sequence shown here is derived from an EMBL/GenBank/DDBJ whole genome shotgun (WGS) entry which is preliminary data.</text>
</comment>
<dbReference type="OrthoDB" id="1523398at2"/>